<dbReference type="SUPFAM" id="SSF54523">
    <property type="entry name" value="Pili subunits"/>
    <property type="match status" value="1"/>
</dbReference>
<dbReference type="InterPro" id="IPR012902">
    <property type="entry name" value="N_methyl_site"/>
</dbReference>
<dbReference type="InterPro" id="IPR045584">
    <property type="entry name" value="Pilin-like"/>
</dbReference>
<dbReference type="Gene3D" id="3.30.700.10">
    <property type="entry name" value="Glycoprotein, Type 4 Pilin"/>
    <property type="match status" value="1"/>
</dbReference>
<dbReference type="EMBL" id="MHIF01000038">
    <property type="protein sequence ID" value="OGY47406.1"/>
    <property type="molecule type" value="Genomic_DNA"/>
</dbReference>
<accession>A0A1G1Y6G4</accession>
<evidence type="ECO:0000256" key="1">
    <source>
        <dbReference type="SAM" id="Phobius"/>
    </source>
</evidence>
<evidence type="ECO:0000313" key="3">
    <source>
        <dbReference type="Proteomes" id="UP000178432"/>
    </source>
</evidence>
<comment type="caution">
    <text evidence="2">The sequence shown here is derived from an EMBL/GenBank/DDBJ whole genome shotgun (WGS) entry which is preliminary data.</text>
</comment>
<reference evidence="2 3" key="1">
    <citation type="journal article" date="2016" name="Nat. Commun.">
        <title>Thousands of microbial genomes shed light on interconnected biogeochemical processes in an aquifer system.</title>
        <authorList>
            <person name="Anantharaman K."/>
            <person name="Brown C.T."/>
            <person name="Hug L.A."/>
            <person name="Sharon I."/>
            <person name="Castelle C.J."/>
            <person name="Probst A.J."/>
            <person name="Thomas B.C."/>
            <person name="Singh A."/>
            <person name="Wilkins M.J."/>
            <person name="Karaoz U."/>
            <person name="Brodie E.L."/>
            <person name="Williams K.H."/>
            <person name="Hubbard S.S."/>
            <person name="Banfield J.F."/>
        </authorList>
    </citation>
    <scope>NUCLEOTIDE SEQUENCE [LARGE SCALE GENOMIC DNA]</scope>
</reference>
<dbReference type="Pfam" id="PF07963">
    <property type="entry name" value="N_methyl"/>
    <property type="match status" value="1"/>
</dbReference>
<keyword evidence="1" id="KW-1133">Transmembrane helix</keyword>
<proteinExistence type="predicted"/>
<dbReference type="AlphaFoldDB" id="A0A1G1Y6G4"/>
<dbReference type="Proteomes" id="UP000178432">
    <property type="component" value="Unassembled WGS sequence"/>
</dbReference>
<name>A0A1G1Y6G4_9BACT</name>
<feature type="transmembrane region" description="Helical" evidence="1">
    <location>
        <begin position="12"/>
        <end position="38"/>
    </location>
</feature>
<organism evidence="2 3">
    <name type="scientific">Candidatus Buchananbacteria bacterium RIFCSPHIGHO2_01_FULL_46_12</name>
    <dbReference type="NCBI Taxonomy" id="1797536"/>
    <lineage>
        <taxon>Bacteria</taxon>
        <taxon>Candidatus Buchananiibacteriota</taxon>
    </lineage>
</organism>
<gene>
    <name evidence="2" type="ORF">A2663_04160</name>
</gene>
<evidence type="ECO:0000313" key="2">
    <source>
        <dbReference type="EMBL" id="OGY47406.1"/>
    </source>
</evidence>
<keyword evidence="1" id="KW-0812">Transmembrane</keyword>
<keyword evidence="1" id="KW-0472">Membrane</keyword>
<dbReference type="NCBIfam" id="TIGR02532">
    <property type="entry name" value="IV_pilin_GFxxxE"/>
    <property type="match status" value="1"/>
</dbReference>
<protein>
    <submittedName>
        <fullName evidence="2">Uncharacterized protein</fullName>
    </submittedName>
</protein>
<sequence length="244" mass="27032">MPGNKKGKNFGFTLMEMVVVIAIFSVLTLIVLNVFILAMQAQRQTGSRQQVLANLRYVLESMAQKIRTSEIDYGYYEDRASDLSQPVNSLALIDQAGNNLRYSLENGVIYQAEGGGRFALTEKNQVIVTKFDFYINPTTNPFAEERCNTNQAGEVVGCQSAALGCTIDDRNPSNLSGYCLCDSAASCQSNNCELNQDLGQNLCRPFNFQPRATIVLGFQSVAARAQEIKTLYLQTTVSSRVYKR</sequence>